<dbReference type="KEGG" id="pno:SNOG_08579"/>
<gene>
    <name evidence="1" type="ORF">SNOG_08579</name>
</gene>
<evidence type="ECO:0000313" key="2">
    <source>
        <dbReference type="Proteomes" id="UP000001055"/>
    </source>
</evidence>
<dbReference type="RefSeq" id="XP_001798888.1">
    <property type="nucleotide sequence ID" value="XM_001798836.1"/>
</dbReference>
<dbReference type="GeneID" id="5975787"/>
<name>Q0UI35_PHANO</name>
<dbReference type="AlphaFoldDB" id="Q0UI35"/>
<dbReference type="Proteomes" id="UP000001055">
    <property type="component" value="Unassembled WGS sequence"/>
</dbReference>
<dbReference type="EMBL" id="CH445337">
    <property type="protein sequence ID" value="EAT83747.1"/>
    <property type="molecule type" value="Genomic_DNA"/>
</dbReference>
<accession>Q0UI35</accession>
<proteinExistence type="predicted"/>
<sequence>MPLEETICLSRPLWHSSSSQINCPILFFKPGNANIATITSGISEITTIAENTEAAA</sequence>
<protein>
    <submittedName>
        <fullName evidence="1">Uncharacterized protein</fullName>
    </submittedName>
</protein>
<evidence type="ECO:0000313" key="1">
    <source>
        <dbReference type="EMBL" id="EAT83747.1"/>
    </source>
</evidence>
<dbReference type="InParanoid" id="Q0UI35"/>
<reference evidence="2" key="1">
    <citation type="journal article" date="2007" name="Plant Cell">
        <title>Dothideomycete-plant interactions illuminated by genome sequencing and EST analysis of the wheat pathogen Stagonospora nodorum.</title>
        <authorList>
            <person name="Hane J.K."/>
            <person name="Lowe R.G."/>
            <person name="Solomon P.S."/>
            <person name="Tan K.C."/>
            <person name="Schoch C.L."/>
            <person name="Spatafora J.W."/>
            <person name="Crous P.W."/>
            <person name="Kodira C."/>
            <person name="Birren B.W."/>
            <person name="Galagan J.E."/>
            <person name="Torriani S.F."/>
            <person name="McDonald B.A."/>
            <person name="Oliver R.P."/>
        </authorList>
    </citation>
    <scope>NUCLEOTIDE SEQUENCE [LARGE SCALE GENOMIC DNA]</scope>
    <source>
        <strain evidence="2">SN15 / ATCC MYA-4574 / FGSC 10173</strain>
    </source>
</reference>
<organism evidence="1 2">
    <name type="scientific">Phaeosphaeria nodorum (strain SN15 / ATCC MYA-4574 / FGSC 10173)</name>
    <name type="common">Glume blotch fungus</name>
    <name type="synonym">Parastagonospora nodorum</name>
    <dbReference type="NCBI Taxonomy" id="321614"/>
    <lineage>
        <taxon>Eukaryota</taxon>
        <taxon>Fungi</taxon>
        <taxon>Dikarya</taxon>
        <taxon>Ascomycota</taxon>
        <taxon>Pezizomycotina</taxon>
        <taxon>Dothideomycetes</taxon>
        <taxon>Pleosporomycetidae</taxon>
        <taxon>Pleosporales</taxon>
        <taxon>Pleosporineae</taxon>
        <taxon>Phaeosphaeriaceae</taxon>
        <taxon>Parastagonospora</taxon>
    </lineage>
</organism>